<accession>A0A0G1VPG3</accession>
<dbReference type="Proteomes" id="UP000033965">
    <property type="component" value="Unassembled WGS sequence"/>
</dbReference>
<dbReference type="GO" id="GO:0004519">
    <property type="term" value="F:endonuclease activity"/>
    <property type="evidence" value="ECO:0007669"/>
    <property type="project" value="UniProtKB-KW"/>
</dbReference>
<evidence type="ECO:0000256" key="1">
    <source>
        <dbReference type="ARBA" id="ARBA00022722"/>
    </source>
</evidence>
<keyword evidence="3" id="KW-0378">Hydrolase</keyword>
<dbReference type="InterPro" id="IPR016071">
    <property type="entry name" value="Staphylococal_nuclease_OB-fold"/>
</dbReference>
<gene>
    <name evidence="5" type="ORF">UY44_C0017G0023</name>
</gene>
<dbReference type="InterPro" id="IPR008613">
    <property type="entry name" value="Excalibur_Ca-bd_domain"/>
</dbReference>
<dbReference type="PROSITE" id="PS50830">
    <property type="entry name" value="TNASE_3"/>
    <property type="match status" value="1"/>
</dbReference>
<sequence length="267" mass="29478">MRRKIIIGAVAVAVIFGLSAYRSLPKRVQNNLPAQSATVEQALDAQPVIPADSETFYPVTKVVDGDTIAVEMNGKKETVRLIGLDTPETVEPRKPVQCFGKQASDKAKEILSGKRVRLEMDASQGERDKYGRLLAYIFLPAQAGLESGTFFNQLMIEEGYGHEYTYNLPYRYQKEFKEAEKTARENQKGLWAKTVASDCSPEPASPSEAGFRAPASGSYDCSKNAYNCSSFKTQAEAQYVFELCGGDKNDIHKLDRDGDGKVCESFS</sequence>
<proteinExistence type="predicted"/>
<evidence type="ECO:0000259" key="4">
    <source>
        <dbReference type="PROSITE" id="PS50830"/>
    </source>
</evidence>
<dbReference type="GO" id="GO:0016787">
    <property type="term" value="F:hydrolase activity"/>
    <property type="evidence" value="ECO:0007669"/>
    <property type="project" value="UniProtKB-KW"/>
</dbReference>
<dbReference type="Pfam" id="PF05901">
    <property type="entry name" value="Excalibur"/>
    <property type="match status" value="1"/>
</dbReference>
<evidence type="ECO:0000256" key="2">
    <source>
        <dbReference type="ARBA" id="ARBA00022759"/>
    </source>
</evidence>
<dbReference type="Gene3D" id="2.40.50.90">
    <property type="match status" value="1"/>
</dbReference>
<comment type="caution">
    <text evidence="5">The sequence shown here is derived from an EMBL/GenBank/DDBJ whole genome shotgun (WGS) entry which is preliminary data.</text>
</comment>
<keyword evidence="2" id="KW-0255">Endonuclease</keyword>
<dbReference type="InterPro" id="IPR035437">
    <property type="entry name" value="SNase_OB-fold_sf"/>
</dbReference>
<dbReference type="PANTHER" id="PTHR12302:SF3">
    <property type="entry name" value="SERINE_THREONINE-PROTEIN KINASE 31"/>
    <property type="match status" value="1"/>
</dbReference>
<dbReference type="GO" id="GO:0003676">
    <property type="term" value="F:nucleic acid binding"/>
    <property type="evidence" value="ECO:0007669"/>
    <property type="project" value="InterPro"/>
</dbReference>
<feature type="domain" description="TNase-like" evidence="4">
    <location>
        <begin position="53"/>
        <end position="193"/>
    </location>
</feature>
<dbReference type="InterPro" id="IPR002071">
    <property type="entry name" value="Thermonucl_AS"/>
</dbReference>
<dbReference type="SUPFAM" id="SSF50199">
    <property type="entry name" value="Staphylococcal nuclease"/>
    <property type="match status" value="1"/>
</dbReference>
<dbReference type="Pfam" id="PF00565">
    <property type="entry name" value="SNase"/>
    <property type="match status" value="1"/>
</dbReference>
<dbReference type="PROSITE" id="PS01284">
    <property type="entry name" value="TNASE_2"/>
    <property type="match status" value="1"/>
</dbReference>
<evidence type="ECO:0000256" key="3">
    <source>
        <dbReference type="ARBA" id="ARBA00022801"/>
    </source>
</evidence>
<evidence type="ECO:0000313" key="6">
    <source>
        <dbReference type="Proteomes" id="UP000033965"/>
    </source>
</evidence>
<dbReference type="SMART" id="SM00318">
    <property type="entry name" value="SNc"/>
    <property type="match status" value="1"/>
</dbReference>
<dbReference type="EMBL" id="LCPZ01000017">
    <property type="protein sequence ID" value="KKW08165.1"/>
    <property type="molecule type" value="Genomic_DNA"/>
</dbReference>
<protein>
    <submittedName>
        <fullName evidence="5">Micrococcal nuclease</fullName>
    </submittedName>
</protein>
<dbReference type="PROSITE" id="PS01123">
    <property type="entry name" value="TNASE_1"/>
    <property type="match status" value="1"/>
</dbReference>
<dbReference type="PANTHER" id="PTHR12302">
    <property type="entry name" value="EBNA2 BINDING PROTEIN P100"/>
    <property type="match status" value="1"/>
</dbReference>
<keyword evidence="1" id="KW-0540">Nuclease</keyword>
<dbReference type="AlphaFoldDB" id="A0A0G1VPG3"/>
<evidence type="ECO:0000313" key="5">
    <source>
        <dbReference type="EMBL" id="KKW08165.1"/>
    </source>
</evidence>
<organism evidence="5 6">
    <name type="scientific">Candidatus Kaiserbacteria bacterium GW2011_GWA2_49_19</name>
    <dbReference type="NCBI Taxonomy" id="1618669"/>
    <lineage>
        <taxon>Bacteria</taxon>
        <taxon>Candidatus Kaiseribacteriota</taxon>
    </lineage>
</organism>
<name>A0A0G1VPG3_9BACT</name>
<reference evidence="5 6" key="1">
    <citation type="journal article" date="2015" name="Nature">
        <title>rRNA introns, odd ribosomes, and small enigmatic genomes across a large radiation of phyla.</title>
        <authorList>
            <person name="Brown C.T."/>
            <person name="Hug L.A."/>
            <person name="Thomas B.C."/>
            <person name="Sharon I."/>
            <person name="Castelle C.J."/>
            <person name="Singh A."/>
            <person name="Wilkins M.J."/>
            <person name="Williams K.H."/>
            <person name="Banfield J.F."/>
        </authorList>
    </citation>
    <scope>NUCLEOTIDE SEQUENCE [LARGE SCALE GENOMIC DNA]</scope>
</reference>